<reference evidence="2 3" key="1">
    <citation type="submission" date="2024-09" db="EMBL/GenBank/DDBJ databases">
        <authorList>
            <person name="Sun Q."/>
            <person name="Mori K."/>
        </authorList>
    </citation>
    <scope>NUCLEOTIDE SEQUENCE [LARGE SCALE GENOMIC DNA]</scope>
    <source>
        <strain evidence="2 3">JCM 3028</strain>
    </source>
</reference>
<dbReference type="Proteomes" id="UP001589610">
    <property type="component" value="Unassembled WGS sequence"/>
</dbReference>
<keyword evidence="3" id="KW-1185">Reference proteome</keyword>
<dbReference type="EMBL" id="JBHMBS010000055">
    <property type="protein sequence ID" value="MFB9682308.1"/>
    <property type="molecule type" value="Genomic_DNA"/>
</dbReference>
<protein>
    <submittedName>
        <fullName evidence="2">Glycoside hydrolase</fullName>
    </submittedName>
</protein>
<keyword evidence="1" id="KW-0732">Signal</keyword>
<name>A0ABV5TXH9_9ACTN</name>
<comment type="caution">
    <text evidence="2">The sequence shown here is derived from an EMBL/GenBank/DDBJ whole genome shotgun (WGS) entry which is preliminary data.</text>
</comment>
<dbReference type="InterPro" id="IPR023296">
    <property type="entry name" value="Glyco_hydro_beta-prop_sf"/>
</dbReference>
<evidence type="ECO:0000313" key="3">
    <source>
        <dbReference type="Proteomes" id="UP001589610"/>
    </source>
</evidence>
<accession>A0ABV5TXH9</accession>
<feature type="chain" id="PRO_5045494524" evidence="1">
    <location>
        <begin position="28"/>
        <end position="71"/>
    </location>
</feature>
<gene>
    <name evidence="2" type="ORF">ACFFRH_43160</name>
</gene>
<dbReference type="Gene3D" id="2.115.10.20">
    <property type="entry name" value="Glycosyl hydrolase domain, family 43"/>
    <property type="match status" value="1"/>
</dbReference>
<proteinExistence type="predicted"/>
<organism evidence="2 3">
    <name type="scientific">Streptosporangium vulgare</name>
    <dbReference type="NCBI Taxonomy" id="46190"/>
    <lineage>
        <taxon>Bacteria</taxon>
        <taxon>Bacillati</taxon>
        <taxon>Actinomycetota</taxon>
        <taxon>Actinomycetes</taxon>
        <taxon>Streptosporangiales</taxon>
        <taxon>Streptosporangiaceae</taxon>
        <taxon>Streptosporangium</taxon>
    </lineage>
</organism>
<feature type="signal peptide" evidence="1">
    <location>
        <begin position="1"/>
        <end position="27"/>
    </location>
</feature>
<dbReference type="GO" id="GO:0016787">
    <property type="term" value="F:hydrolase activity"/>
    <property type="evidence" value="ECO:0007669"/>
    <property type="project" value="UniProtKB-KW"/>
</dbReference>
<sequence>MRPALRTVLCTVGLLLATMLFPSLARADNPIVQTVYTADPAPLVHNGRVYVYTGHDEDGSTYFTMRDWRVY</sequence>
<evidence type="ECO:0000313" key="2">
    <source>
        <dbReference type="EMBL" id="MFB9682308.1"/>
    </source>
</evidence>
<feature type="non-terminal residue" evidence="2">
    <location>
        <position position="71"/>
    </location>
</feature>
<dbReference type="SUPFAM" id="SSF75005">
    <property type="entry name" value="Arabinanase/levansucrase/invertase"/>
    <property type="match status" value="1"/>
</dbReference>
<keyword evidence="2" id="KW-0378">Hydrolase</keyword>
<evidence type="ECO:0000256" key="1">
    <source>
        <dbReference type="SAM" id="SignalP"/>
    </source>
</evidence>